<evidence type="ECO:0000256" key="1">
    <source>
        <dbReference type="SAM" id="MobiDB-lite"/>
    </source>
</evidence>
<accession>A0AAD1X5N7</accession>
<reference evidence="2" key="1">
    <citation type="submission" date="2023-07" db="EMBL/GenBank/DDBJ databases">
        <authorList>
            <consortium name="AG Swart"/>
            <person name="Singh M."/>
            <person name="Singh A."/>
            <person name="Seah K."/>
            <person name="Emmerich C."/>
        </authorList>
    </citation>
    <scope>NUCLEOTIDE SEQUENCE</scope>
    <source>
        <strain evidence="2">DP1</strain>
    </source>
</reference>
<gene>
    <name evidence="2" type="ORF">ECRASSUSDP1_LOCUS3052</name>
</gene>
<dbReference type="Proteomes" id="UP001295684">
    <property type="component" value="Unassembled WGS sequence"/>
</dbReference>
<sequence length="1939" mass="228501">MEKRQQEISSSQDDDFGTVENIMEGKGENLYNYDNRGSRTDTPEEDQESSSYADSSQEAVDTSSEEEKFGLSLKNHSRYTNDEHRFEQFGRIQTLSDSSNSEGDEEPRERSDSEKFSEEDQEGHDEPPKQDIKIDRWNILLNKLSAEEIEKIESENDRIWKDANQEFKNQQQIEQQKIEDENIQIGDRIYIKCYDRYKKKIQYLEVLNSKGECEWINEREKADYFDIIPVINGAQNSITKSYLNRNTNPNPDAEVDNRVRQGWYESEVQTVESNLTYLEKAQKYPLNLNQPFSFKNVRCKIYQYSFTLDDSNENVNVKTWFLQGINDNTQEVSIKPRNSYYLCTIVHNSFYYLKANSDLLVKEKEQAVQIELNVKIKNLRDTFDKVQQRVNNNKPLILFNNKSEFLNFNGLYSSKDDMTKNTKREVIASEYTSFMDIPFQNYFEVQYLYIQRKIFFKTRLEYYDPFNGTKDSKYLGVENDILTLVDHCYLFELTDLKQGQILLGNQQFKINICNSDMLLRSVNSHEEGMSKIIVSKFDPDKTDEFYFHLRHVNYLYLTSRDICSIDEKISKTKKNLLEQYDRNNSENTVDHLEEIYITAKKLIDEFLWKVTFKELNRDRPSSWKRMCIYGYFNLNLLSILNKTYRFEVLMNQVKQLRKDLIREGADLYYFHMPPKSYYAVCCEYILALGFWGRKTGFSVVLKKAKEVITLSQECAENNNDSRLIMLIQRIIGKNYKLNNQNIAASDPKIYELRCFLPFIKYELDKGINKSNLSILLAIVSNKYRDQHCVWSNEGFNYAVIKFICTQLEDNVNQIHFSTKSTSEGTAGPEIISMHDMIQDSCNYAKRKLEDQTFNEDMFFNSRKSAFIMNHTQNKFFRNLMLLILYSYGIRFGLQDGKELSKKWNPFIIENLYNSEVTSHIKGLLLKLYCNMNIVSNESQNSLFNNVNDSIKILRSSIEVLEFLQDSCIIEDLFYICEILEFIICMLHNSHYTNDALSELNKMDNLNLLIQVLRRLSSVFILAKPYAFDSILNTKLDDHELMLANEAAVNNCCHEVDVVLESYQKEVVTKIFKLFNIIINIKNSHKQKEEFEGHFLYLPDIISNSFLSDSIEFSDTLQMIIIRWMNFDLESQISSEIFDTLLHLDCQSEELSNKLQEENNLNGEISDLCLKTLPFFTHLDEKDAEIVLRLNKRIVEITEDQIRAFDSNLEQSYSYEDQAHITRSLISLLATINGLLDFKDNIKEDCIQIVNQFVCNCYEYLIETARNKHLAQLIWAFDGNFLAINWQNQLCNSKHQRLIEEVLDNSNVEKLNLDSCDLLKKIASNLGQLIEDRQELINGDVDPGLRKMYGFERNRTKNDQNIFQYFIKRIVQNAQEDSNPNEQRLGIKNEDNWNPELEVLDDNTKSCFIKCIIELFLRKLKTDTDECVEITRKFQLLINKLFHNIDTLEPAFDTQKYILHSLKMLHEILDTDKIMENSEISEMFFTKNAFSVIFSLILKSYNYLECARKMRQSALSILIKLAKKNIQSSRKSFRIWTYSNDNINIFFKRIIRLASQFSIYFIDEHISDSLSIDQEETDYQEFILSLKWLMKLCQNNHHWQNYLNKQDNIVKNHNILVSIVEVLRTGCLRLHHGYVVDLLREVVKLMTETLNGRNEVLASLYVNTAVVQYCIKILEAEFTRVDLQFVRKINKSSHFKIMKNMSEEDRHDFEMEILEDKDFIHDQRKWFNQLKCEVLLMINCLSFSHTEHQIKTKENYESINSFMILNYVQFCIYKDQRYTSELFDSKSNLSKIYNINLGFQCYSLISELWDNNGQDPSNCVQLADQQGFLAKYLKLFRDLCFKINPFRNRYTPITEADYKPFEKQKNLAIQATNFYDSYSSSIEIVMADGQIVTRYFEIVSPFLLFTQDEKDKFWLDANLDDSKTTVNSFVKYTADKIEEL</sequence>
<protein>
    <submittedName>
        <fullName evidence="2">Uncharacterized protein</fullName>
    </submittedName>
</protein>
<feature type="region of interest" description="Disordered" evidence="1">
    <location>
        <begin position="1"/>
        <end position="132"/>
    </location>
</feature>
<feature type="compositionally biased region" description="Basic and acidic residues" evidence="1">
    <location>
        <begin position="107"/>
        <end position="132"/>
    </location>
</feature>
<organism evidence="2 3">
    <name type="scientific">Euplotes crassus</name>
    <dbReference type="NCBI Taxonomy" id="5936"/>
    <lineage>
        <taxon>Eukaryota</taxon>
        <taxon>Sar</taxon>
        <taxon>Alveolata</taxon>
        <taxon>Ciliophora</taxon>
        <taxon>Intramacronucleata</taxon>
        <taxon>Spirotrichea</taxon>
        <taxon>Hypotrichia</taxon>
        <taxon>Euplotida</taxon>
        <taxon>Euplotidae</taxon>
        <taxon>Moneuplotes</taxon>
    </lineage>
</organism>
<feature type="compositionally biased region" description="Polar residues" evidence="1">
    <location>
        <begin position="49"/>
        <end position="62"/>
    </location>
</feature>
<dbReference type="EMBL" id="CAMPGE010002922">
    <property type="protein sequence ID" value="CAI2361739.1"/>
    <property type="molecule type" value="Genomic_DNA"/>
</dbReference>
<comment type="caution">
    <text evidence="2">The sequence shown here is derived from an EMBL/GenBank/DDBJ whole genome shotgun (WGS) entry which is preliminary data.</text>
</comment>
<name>A0AAD1X5N7_EUPCR</name>
<proteinExistence type="predicted"/>
<keyword evidence="3" id="KW-1185">Reference proteome</keyword>
<feature type="compositionally biased region" description="Basic and acidic residues" evidence="1">
    <location>
        <begin position="79"/>
        <end position="88"/>
    </location>
</feature>
<evidence type="ECO:0000313" key="2">
    <source>
        <dbReference type="EMBL" id="CAI2361739.1"/>
    </source>
</evidence>
<evidence type="ECO:0000313" key="3">
    <source>
        <dbReference type="Proteomes" id="UP001295684"/>
    </source>
</evidence>
<feature type="compositionally biased region" description="Polar residues" evidence="1">
    <location>
        <begin position="91"/>
        <end position="101"/>
    </location>
</feature>